<keyword evidence="2" id="KW-0732">Signal</keyword>
<dbReference type="EMBL" id="QUMU01000006">
    <property type="protein sequence ID" value="REG30868.1"/>
    <property type="molecule type" value="Genomic_DNA"/>
</dbReference>
<proteinExistence type="predicted"/>
<reference evidence="3 4" key="1">
    <citation type="submission" date="2018-08" db="EMBL/GenBank/DDBJ databases">
        <title>Genomic Encyclopedia of Archaeal and Bacterial Type Strains, Phase II (KMG-II): from individual species to whole genera.</title>
        <authorList>
            <person name="Goeker M."/>
        </authorList>
    </citation>
    <scope>NUCLEOTIDE SEQUENCE [LARGE SCALE GENOMIC DNA]</scope>
    <source>
        <strain evidence="3 4">DSM 2261</strain>
    </source>
</reference>
<dbReference type="RefSeq" id="WP_063796850.1">
    <property type="nucleotide sequence ID" value="NZ_CP011509.1"/>
</dbReference>
<feature type="transmembrane region" description="Helical" evidence="1">
    <location>
        <begin position="234"/>
        <end position="252"/>
    </location>
</feature>
<comment type="caution">
    <text evidence="3">The sequence shown here is derived from an EMBL/GenBank/DDBJ whole genome shotgun (WGS) entry which is preliminary data.</text>
</comment>
<gene>
    <name evidence="3" type="ORF">ATI61_106338</name>
</gene>
<evidence type="ECO:0000256" key="1">
    <source>
        <dbReference type="SAM" id="Phobius"/>
    </source>
</evidence>
<evidence type="ECO:0000256" key="2">
    <source>
        <dbReference type="SAM" id="SignalP"/>
    </source>
</evidence>
<keyword evidence="1" id="KW-1133">Transmembrane helix</keyword>
<evidence type="ECO:0000313" key="3">
    <source>
        <dbReference type="EMBL" id="REG30868.1"/>
    </source>
</evidence>
<dbReference type="Pfam" id="PF09935">
    <property type="entry name" value="DUF2167"/>
    <property type="match status" value="1"/>
</dbReference>
<feature type="chain" id="PRO_5047074543" evidence="2">
    <location>
        <begin position="21"/>
        <end position="306"/>
    </location>
</feature>
<dbReference type="InterPro" id="IPR018682">
    <property type="entry name" value="DUF2167_membr"/>
</dbReference>
<evidence type="ECO:0000313" key="4">
    <source>
        <dbReference type="Proteomes" id="UP000256345"/>
    </source>
</evidence>
<dbReference type="Proteomes" id="UP000256345">
    <property type="component" value="Unassembled WGS sequence"/>
</dbReference>
<keyword evidence="1" id="KW-0812">Transmembrane</keyword>
<sequence length="306" mass="33355">MRIAWSWTVAAVLVPLLVWAAPHPSQESAAQEEPGPVFNWKPGPRKVELGHELTLDLPEEHLFLEKAEAAKLMEMNGSFYNDNLLGVVTSKDESSSWVVIVRYEDEGYIKDDEEIDAKELLTAIKEGTEEANKERVERGFKPLHVKDWSESPHYDKARHHLIWALDAFSDNGTSVNYSTRVLGRRGYVSMNLVVDPVGLADSKPHMSKLLASTQFNPGARYEDFQEGTDKVAEFGLAGLVLGGAGLGAAKLAKVGILAKFGKFFVALLLAGKKAIIPLLLAIGALVSKLFGGKKTEAAPPPANPGE</sequence>
<feature type="transmembrane region" description="Helical" evidence="1">
    <location>
        <begin position="264"/>
        <end position="286"/>
    </location>
</feature>
<name>A0ABX9K0E1_9BACT</name>
<accession>A0ABX9K0E1</accession>
<organism evidence="3 4">
    <name type="scientific">Archangium gephyra</name>
    <dbReference type="NCBI Taxonomy" id="48"/>
    <lineage>
        <taxon>Bacteria</taxon>
        <taxon>Pseudomonadati</taxon>
        <taxon>Myxococcota</taxon>
        <taxon>Myxococcia</taxon>
        <taxon>Myxococcales</taxon>
        <taxon>Cystobacterineae</taxon>
        <taxon>Archangiaceae</taxon>
        <taxon>Archangium</taxon>
    </lineage>
</organism>
<protein>
    <submittedName>
        <fullName evidence="3">Membrane-anchored protein</fullName>
    </submittedName>
</protein>
<keyword evidence="1" id="KW-0472">Membrane</keyword>
<keyword evidence="4" id="KW-1185">Reference proteome</keyword>
<feature type="signal peptide" evidence="2">
    <location>
        <begin position="1"/>
        <end position="20"/>
    </location>
</feature>